<keyword evidence="1" id="KW-0812">Transmembrane</keyword>
<accession>A0A2H6LKL1</accession>
<evidence type="ECO:0000313" key="2">
    <source>
        <dbReference type="EMBL" id="GBE93761.1"/>
    </source>
</evidence>
<sequence>MSSFSAVNVSVLKDTHFAHRRQDFMKKYRLFGAIGAVCIALSILYSFVGVSQTPAPRVLLSTNPPLEHILPFEAEAQKQQSPVTLTLQAVDAAGKPLENALISLQILTPQPHPWLTTDFPIVEGTKLLQMDAAAPDGKLEVEQILPIRGNYQLRVNVSPLIANAFAPYQQTLNLNVHENPVKYKYFAVVAAILLSLGLLGGWVIGGQQELRQGEIAPTSVRLLLSALTVVAIVTLLFINISAEVAEAHGSEHNSTTEAIAPSVQKSQGLSVRLEGDKNATVGKLANLTVQVKDSATGLPIKDVTLQVKAIALEHDFTVFAYKGIPNAEGKLTWLEQFFDGSPHKVEVSATPNPGSSRQFSEVKVAQEIEVKGIAPPIYIRLIGLFYFTAIVGIGMAIGLLIQQRRTPKVRVS</sequence>
<proteinExistence type="predicted"/>
<reference evidence="3" key="1">
    <citation type="journal article" date="2018" name="Genome Announc.">
        <title>Draft Genome Sequence of the Nitrogen-Fixing and Hormogonia-Inducing Cyanobacterium Nostoc cycadae Strain WK-1, Isolated from the Coralloid Roots of Cycas revoluta.</title>
        <authorList>
            <person name="Kanesaki Y."/>
            <person name="Hirose M."/>
            <person name="Hirose Y."/>
            <person name="Fujisawa T."/>
            <person name="Nakamura Y."/>
            <person name="Watanabe S."/>
            <person name="Matsunaga S."/>
            <person name="Uchida H."/>
            <person name="Murakami A."/>
        </authorList>
    </citation>
    <scope>NUCLEOTIDE SEQUENCE [LARGE SCALE GENOMIC DNA]</scope>
    <source>
        <strain evidence="3">WK-1</strain>
    </source>
</reference>
<comment type="caution">
    <text evidence="2">The sequence shown here is derived from an EMBL/GenBank/DDBJ whole genome shotgun (WGS) entry which is preliminary data.</text>
</comment>
<protein>
    <submittedName>
        <fullName evidence="2">Uncharacterized protein</fullName>
    </submittedName>
</protein>
<keyword evidence="1" id="KW-0472">Membrane</keyword>
<feature type="transmembrane region" description="Helical" evidence="1">
    <location>
        <begin position="30"/>
        <end position="48"/>
    </location>
</feature>
<feature type="transmembrane region" description="Helical" evidence="1">
    <location>
        <begin position="185"/>
        <end position="206"/>
    </location>
</feature>
<evidence type="ECO:0000313" key="3">
    <source>
        <dbReference type="Proteomes" id="UP000236527"/>
    </source>
</evidence>
<keyword evidence="3" id="KW-1185">Reference proteome</keyword>
<gene>
    <name evidence="2" type="ORF">NCWK1_3526</name>
</gene>
<dbReference type="AlphaFoldDB" id="A0A2H6LKL1"/>
<feature type="transmembrane region" description="Helical" evidence="1">
    <location>
        <begin position="218"/>
        <end position="238"/>
    </location>
</feature>
<feature type="transmembrane region" description="Helical" evidence="1">
    <location>
        <begin position="377"/>
        <end position="401"/>
    </location>
</feature>
<keyword evidence="1" id="KW-1133">Transmembrane helix</keyword>
<name>A0A2H6LKL1_9NOSO</name>
<dbReference type="EMBL" id="BDGE01000060">
    <property type="protein sequence ID" value="GBE93761.1"/>
    <property type="molecule type" value="Genomic_DNA"/>
</dbReference>
<evidence type="ECO:0000256" key="1">
    <source>
        <dbReference type="SAM" id="Phobius"/>
    </source>
</evidence>
<organism evidence="2 3">
    <name type="scientific">Nostoc cycadae WK-1</name>
    <dbReference type="NCBI Taxonomy" id="1861711"/>
    <lineage>
        <taxon>Bacteria</taxon>
        <taxon>Bacillati</taxon>
        <taxon>Cyanobacteriota</taxon>
        <taxon>Cyanophyceae</taxon>
        <taxon>Nostocales</taxon>
        <taxon>Nostocaceae</taxon>
        <taxon>Nostoc</taxon>
    </lineage>
</organism>
<dbReference type="Proteomes" id="UP000236527">
    <property type="component" value="Unassembled WGS sequence"/>
</dbReference>